<feature type="chain" id="PRO_5002528442" evidence="8">
    <location>
        <begin position="25"/>
        <end position="620"/>
    </location>
</feature>
<evidence type="ECO:0000256" key="6">
    <source>
        <dbReference type="ARBA" id="ARBA00023180"/>
    </source>
</evidence>
<dbReference type="PROSITE" id="PS00079">
    <property type="entry name" value="MULTICOPPER_OXIDASE1"/>
    <property type="match status" value="1"/>
</dbReference>
<dbReference type="GO" id="GO:0004322">
    <property type="term" value="F:ferroxidase activity"/>
    <property type="evidence" value="ECO:0007669"/>
    <property type="project" value="TreeGrafter"/>
</dbReference>
<keyword evidence="6" id="KW-0325">Glycoprotein</keyword>
<dbReference type="InterPro" id="IPR044130">
    <property type="entry name" value="CuRO_2_Fet3-like"/>
</dbReference>
<dbReference type="CDD" id="cd13851">
    <property type="entry name" value="CuRO_1_Fet3p"/>
    <property type="match status" value="1"/>
</dbReference>
<evidence type="ECO:0000256" key="3">
    <source>
        <dbReference type="ARBA" id="ARBA00022729"/>
    </source>
</evidence>
<keyword evidence="5" id="KW-0186">Copper</keyword>
<dbReference type="Proteomes" id="UP000034841">
    <property type="component" value="Unassembled WGS sequence"/>
</dbReference>
<dbReference type="Pfam" id="PF00394">
    <property type="entry name" value="Cu-oxidase"/>
    <property type="match status" value="1"/>
</dbReference>
<keyword evidence="7" id="KW-1133">Transmembrane helix</keyword>
<dbReference type="FunFam" id="2.60.40.420:FF:000024">
    <property type="entry name" value="FET5p Multicopper oxidase"/>
    <property type="match status" value="1"/>
</dbReference>
<evidence type="ECO:0000256" key="4">
    <source>
        <dbReference type="ARBA" id="ARBA00023002"/>
    </source>
</evidence>
<dbReference type="GO" id="GO:0010106">
    <property type="term" value="P:cellular response to iron ion starvation"/>
    <property type="evidence" value="ECO:0007669"/>
    <property type="project" value="TreeGrafter"/>
</dbReference>
<evidence type="ECO:0000313" key="13">
    <source>
        <dbReference type="Proteomes" id="UP000034841"/>
    </source>
</evidence>
<feature type="domain" description="Plastocyanin-like" evidence="10">
    <location>
        <begin position="370"/>
        <end position="513"/>
    </location>
</feature>
<evidence type="ECO:0000259" key="10">
    <source>
        <dbReference type="Pfam" id="PF07731"/>
    </source>
</evidence>
<dbReference type="GO" id="GO:0005507">
    <property type="term" value="F:copper ion binding"/>
    <property type="evidence" value="ECO:0007669"/>
    <property type="project" value="InterPro"/>
</dbReference>
<evidence type="ECO:0000256" key="2">
    <source>
        <dbReference type="ARBA" id="ARBA00022723"/>
    </source>
</evidence>
<keyword evidence="13" id="KW-1185">Reference proteome</keyword>
<dbReference type="GO" id="GO:0033573">
    <property type="term" value="C:high-affinity iron permease complex"/>
    <property type="evidence" value="ECO:0007669"/>
    <property type="project" value="TreeGrafter"/>
</dbReference>
<evidence type="ECO:0000256" key="5">
    <source>
        <dbReference type="ARBA" id="ARBA00023008"/>
    </source>
</evidence>
<keyword evidence="3 8" id="KW-0732">Signal</keyword>
<evidence type="ECO:0000256" key="1">
    <source>
        <dbReference type="ARBA" id="ARBA00010609"/>
    </source>
</evidence>
<dbReference type="InterPro" id="IPR033138">
    <property type="entry name" value="Cu_oxidase_CS"/>
</dbReference>
<keyword evidence="7" id="KW-0472">Membrane</keyword>
<dbReference type="InterPro" id="IPR011707">
    <property type="entry name" value="Cu-oxidase-like_N"/>
</dbReference>
<dbReference type="InterPro" id="IPR045087">
    <property type="entry name" value="Cu-oxidase_fam"/>
</dbReference>
<proteinExistence type="inferred from homology"/>
<dbReference type="SUPFAM" id="SSF49503">
    <property type="entry name" value="Cupredoxins"/>
    <property type="match status" value="3"/>
</dbReference>
<dbReference type="InterPro" id="IPR002355">
    <property type="entry name" value="Cu_oxidase_Cu_BS"/>
</dbReference>
<dbReference type="Pfam" id="PF07731">
    <property type="entry name" value="Cu-oxidase_2"/>
    <property type="match status" value="1"/>
</dbReference>
<reference evidence="12 13" key="1">
    <citation type="submission" date="2015-04" db="EMBL/GenBank/DDBJ databases">
        <title>Genome sequence of Ceratocystis platani, a major pathogen of plane trees.</title>
        <authorList>
            <person name="Belbahri L."/>
        </authorList>
    </citation>
    <scope>NUCLEOTIDE SEQUENCE [LARGE SCALE GENOMIC DNA]</scope>
    <source>
        <strain evidence="12 13">CFO</strain>
    </source>
</reference>
<dbReference type="PANTHER" id="PTHR11709">
    <property type="entry name" value="MULTI-COPPER OXIDASE"/>
    <property type="match status" value="1"/>
</dbReference>
<dbReference type="AlphaFoldDB" id="A0A0F8DIV0"/>
<evidence type="ECO:0000256" key="8">
    <source>
        <dbReference type="SAM" id="SignalP"/>
    </source>
</evidence>
<gene>
    <name evidence="12" type="primary">FET3_2</name>
    <name evidence="12" type="ORF">CFO_g1816</name>
</gene>
<dbReference type="GO" id="GO:0033215">
    <property type="term" value="P:reductive iron assimilation"/>
    <property type="evidence" value="ECO:0007669"/>
    <property type="project" value="TreeGrafter"/>
</dbReference>
<evidence type="ECO:0000259" key="9">
    <source>
        <dbReference type="Pfam" id="PF00394"/>
    </source>
</evidence>
<keyword evidence="2" id="KW-0479">Metal-binding</keyword>
<dbReference type="OrthoDB" id="2121828at2759"/>
<comment type="caution">
    <text evidence="12">The sequence shown here is derived from an EMBL/GenBank/DDBJ whole genome shotgun (WGS) entry which is preliminary data.</text>
</comment>
<protein>
    <submittedName>
        <fullName evidence="12">Iron transport multicopper oxidase FET3</fullName>
        <ecNumber evidence="12">1.-.-.-</ecNumber>
    </submittedName>
</protein>
<dbReference type="PROSITE" id="PS00080">
    <property type="entry name" value="MULTICOPPER_OXIDASE2"/>
    <property type="match status" value="1"/>
</dbReference>
<dbReference type="CDD" id="cd13899">
    <property type="entry name" value="CuRO_3_Fet3p"/>
    <property type="match status" value="1"/>
</dbReference>
<dbReference type="InterPro" id="IPR011706">
    <property type="entry name" value="Cu-oxidase_C"/>
</dbReference>
<organism evidence="12 13">
    <name type="scientific">Ceratocystis fimbriata f. sp. platani</name>
    <dbReference type="NCBI Taxonomy" id="88771"/>
    <lineage>
        <taxon>Eukaryota</taxon>
        <taxon>Fungi</taxon>
        <taxon>Dikarya</taxon>
        <taxon>Ascomycota</taxon>
        <taxon>Pezizomycotina</taxon>
        <taxon>Sordariomycetes</taxon>
        <taxon>Hypocreomycetidae</taxon>
        <taxon>Microascales</taxon>
        <taxon>Ceratocystidaceae</taxon>
        <taxon>Ceratocystis</taxon>
    </lineage>
</organism>
<name>A0A0F8DIV0_CERFI</name>
<dbReference type="CDD" id="cd13877">
    <property type="entry name" value="CuRO_2_Fet3p_like"/>
    <property type="match status" value="1"/>
</dbReference>
<dbReference type="Gene3D" id="2.60.40.420">
    <property type="entry name" value="Cupredoxins - blue copper proteins"/>
    <property type="match status" value="3"/>
</dbReference>
<evidence type="ECO:0000313" key="12">
    <source>
        <dbReference type="EMBL" id="KKF95854.1"/>
    </source>
</evidence>
<keyword evidence="4 12" id="KW-0560">Oxidoreductase</keyword>
<comment type="similarity">
    <text evidence="1">Belongs to the multicopper oxidase family.</text>
</comment>
<accession>A0A0F8DIV0</accession>
<evidence type="ECO:0000256" key="7">
    <source>
        <dbReference type="SAM" id="Phobius"/>
    </source>
</evidence>
<dbReference type="Pfam" id="PF07732">
    <property type="entry name" value="Cu-oxidase_3"/>
    <property type="match status" value="1"/>
</dbReference>
<dbReference type="EMBL" id="LBBL01000076">
    <property type="protein sequence ID" value="KKF95854.1"/>
    <property type="molecule type" value="Genomic_DNA"/>
</dbReference>
<sequence>MVGLLHLSRSLMLPLLFSCNAALAKTVEYNFTLSWVDANPDGMFTRKVVGINGQWPLPVIEVDMGDQLVVHMKNELDRGSSIHFHGMFQNGTSHMDGPSMITQCPVPPGSSLTYNFTVEQPGTYWYHCHTDFCYPDGYRQALLVHDPNAFYADEIEAEIPITLSDWYHELQDKLSEEFMSVYNPTGAEPVPNSFLFNDTQNVKIPVLPNKTYLLRIINIGAFVSQYFYIEDHDFEIVEIDGVYTEPQTASMLVISAAQRYSVLLRTKNSTNANYGIVTVADSDLLDLIPSDLQLNQTNWLLYNDSAPTNEVPMTVEESNELVPFDDFELVPYDKVELFPEPDVNVELTVSMNNLITGENYAFFNNITFTMPKVPSLYTVLNSGNLSTNPTIYGSSTQPVVLKRNEVVQITLNNADPGLHPFHLHGHNFQVIDRAPPYGPEYNSFKDGEPVPFDPSNHPEFPKYPARRDVVTVPPQGYVVLRFIADNPGVWIFHCHIDWHLSSGLAMIFVEAPEDLQRDLVIPEDHIEVCKAGNVPFTGNAAANTEDYLDLAGENLQPGWLPAGFTTRGIIALVFSCVSAFLGLASLTIYGMSGVQTKAQKPVQVVVREEDKDKATDDHSN</sequence>
<dbReference type="InterPro" id="IPR001117">
    <property type="entry name" value="Cu-oxidase_2nd"/>
</dbReference>
<keyword evidence="7" id="KW-0812">Transmembrane</keyword>
<dbReference type="InterPro" id="IPR008972">
    <property type="entry name" value="Cupredoxin"/>
</dbReference>
<dbReference type="EC" id="1.-.-.-" evidence="12"/>
<feature type="domain" description="Plastocyanin-like" evidence="11">
    <location>
        <begin position="34"/>
        <end position="148"/>
    </location>
</feature>
<feature type="domain" description="Plastocyanin-like" evidence="9">
    <location>
        <begin position="158"/>
        <end position="283"/>
    </location>
</feature>
<feature type="transmembrane region" description="Helical" evidence="7">
    <location>
        <begin position="569"/>
        <end position="591"/>
    </location>
</feature>
<evidence type="ECO:0000259" key="11">
    <source>
        <dbReference type="Pfam" id="PF07732"/>
    </source>
</evidence>
<feature type="signal peptide" evidence="8">
    <location>
        <begin position="1"/>
        <end position="24"/>
    </location>
</feature>
<dbReference type="PANTHER" id="PTHR11709:SF361">
    <property type="entry name" value="IRON TRANSPORT MULTICOPPER OXIDASE FET3"/>
    <property type="match status" value="1"/>
</dbReference>